<dbReference type="SMART" id="SM00855">
    <property type="entry name" value="PGAM"/>
    <property type="match status" value="1"/>
</dbReference>
<name>A0A1Q9YIK5_9FIRM</name>
<feature type="active site" description="Tele-phosphohistidine intermediate" evidence="1">
    <location>
        <position position="10"/>
    </location>
</feature>
<dbReference type="PANTHER" id="PTHR48100:SF5">
    <property type="entry name" value="HISTIDINE PHOSPHATASE FAMILY PROTEIN"/>
    <property type="match status" value="1"/>
</dbReference>
<evidence type="ECO:0000256" key="1">
    <source>
        <dbReference type="PIRSR" id="PIRSR613078-1"/>
    </source>
</evidence>
<dbReference type="EMBL" id="MPJZ01000082">
    <property type="protein sequence ID" value="OLU44125.1"/>
    <property type="molecule type" value="Genomic_DNA"/>
</dbReference>
<comment type="caution">
    <text evidence="3">The sequence shown here is derived from an EMBL/GenBank/DDBJ whole genome shotgun (WGS) entry which is preliminary data.</text>
</comment>
<feature type="active site" description="Proton donor/acceptor" evidence="1">
    <location>
        <position position="82"/>
    </location>
</feature>
<organism evidence="3 4">
    <name type="scientific">Faecalibaculum rodentium</name>
    <dbReference type="NCBI Taxonomy" id="1702221"/>
    <lineage>
        <taxon>Bacteria</taxon>
        <taxon>Bacillati</taxon>
        <taxon>Bacillota</taxon>
        <taxon>Erysipelotrichia</taxon>
        <taxon>Erysipelotrichales</taxon>
        <taxon>Erysipelotrichaceae</taxon>
        <taxon>Faecalibaculum</taxon>
    </lineage>
</organism>
<dbReference type="InterPro" id="IPR013078">
    <property type="entry name" value="His_Pase_superF_clade-1"/>
</dbReference>
<feature type="binding site" evidence="2">
    <location>
        <position position="61"/>
    </location>
    <ligand>
        <name>substrate</name>
    </ligand>
</feature>
<dbReference type="Proteomes" id="UP000186758">
    <property type="component" value="Unassembled WGS sequence"/>
</dbReference>
<dbReference type="RefSeq" id="WP_075885835.1">
    <property type="nucleotide sequence ID" value="NZ_CANSHE010000059.1"/>
</dbReference>
<protein>
    <recommendedName>
        <fullName evidence="5">Histidine phosphatase family protein</fullName>
    </recommendedName>
</protein>
<gene>
    <name evidence="3" type="ORF">BO223_09465</name>
</gene>
<dbReference type="AlphaFoldDB" id="A0A1Q9YIK5"/>
<evidence type="ECO:0000313" key="3">
    <source>
        <dbReference type="EMBL" id="OLU44125.1"/>
    </source>
</evidence>
<dbReference type="SUPFAM" id="SSF53254">
    <property type="entry name" value="Phosphoglycerate mutase-like"/>
    <property type="match status" value="1"/>
</dbReference>
<dbReference type="GO" id="GO:0005737">
    <property type="term" value="C:cytoplasm"/>
    <property type="evidence" value="ECO:0007669"/>
    <property type="project" value="TreeGrafter"/>
</dbReference>
<evidence type="ECO:0008006" key="5">
    <source>
        <dbReference type="Google" id="ProtNLM"/>
    </source>
</evidence>
<reference evidence="3 4" key="1">
    <citation type="submission" date="2016-11" db="EMBL/GenBank/DDBJ databases">
        <title>Description of two novel members of the family Erysipelotrichaceae: Ileibacterium lipovorans gen. nov., sp. nov. and Dubosiella newyorkensis, gen. nov., sp. nov.</title>
        <authorList>
            <person name="Cox L.M."/>
            <person name="Sohn J."/>
            <person name="Tyrrell K.L."/>
            <person name="Citron D.M."/>
            <person name="Lawson P.A."/>
            <person name="Patel N.B."/>
            <person name="Iizumi T."/>
            <person name="Perez-Perez G.I."/>
            <person name="Goldstein E.J."/>
            <person name="Blaser M.J."/>
        </authorList>
    </citation>
    <scope>NUCLEOTIDE SEQUENCE [LARGE SCALE GENOMIC DNA]</scope>
    <source>
        <strain evidence="3 4">NYU-BL-K8</strain>
    </source>
</reference>
<dbReference type="InterPro" id="IPR050275">
    <property type="entry name" value="PGM_Phosphatase"/>
</dbReference>
<dbReference type="InterPro" id="IPR029033">
    <property type="entry name" value="His_PPase_superfam"/>
</dbReference>
<evidence type="ECO:0000256" key="2">
    <source>
        <dbReference type="PIRSR" id="PIRSR613078-2"/>
    </source>
</evidence>
<dbReference type="CDD" id="cd07067">
    <property type="entry name" value="HP_PGM_like"/>
    <property type="match status" value="1"/>
</dbReference>
<sequence length="195" mass="22333">MKKKLVLMRHGQTVFNQRKRIQGWVDSPLTPLGIEQAKFSAAYINGLDFTIDHAFSSTSERACDTLELVTNLPYERKKGLKEWNFGILDGEPEYLNPPLDQYDSFFKANGGESRENLISRMNATLTGIMMQESVQNALVVSHGGAIRNFQRFWHPEDKDLIPDRLYNCAVLLFDFDTDTNRFTLTDVFNPNYQGS</sequence>
<dbReference type="GO" id="GO:0016791">
    <property type="term" value="F:phosphatase activity"/>
    <property type="evidence" value="ECO:0007669"/>
    <property type="project" value="TreeGrafter"/>
</dbReference>
<dbReference type="InterPro" id="IPR001345">
    <property type="entry name" value="PG/BPGM_mutase_AS"/>
</dbReference>
<dbReference type="Gene3D" id="3.40.50.1240">
    <property type="entry name" value="Phosphoglycerate mutase-like"/>
    <property type="match status" value="1"/>
</dbReference>
<dbReference type="PANTHER" id="PTHR48100">
    <property type="entry name" value="BROAD-SPECIFICITY PHOSPHATASE YOR283W-RELATED"/>
    <property type="match status" value="1"/>
</dbReference>
<proteinExistence type="predicted"/>
<accession>A0A1Q9YIK5</accession>
<dbReference type="Pfam" id="PF00300">
    <property type="entry name" value="His_Phos_1"/>
    <property type="match status" value="1"/>
</dbReference>
<dbReference type="PROSITE" id="PS00175">
    <property type="entry name" value="PG_MUTASE"/>
    <property type="match status" value="1"/>
</dbReference>
<evidence type="ECO:0000313" key="4">
    <source>
        <dbReference type="Proteomes" id="UP000186758"/>
    </source>
</evidence>
<feature type="binding site" evidence="2">
    <location>
        <begin position="9"/>
        <end position="16"/>
    </location>
    <ligand>
        <name>substrate</name>
    </ligand>
</feature>